<gene>
    <name evidence="3" type="ORF">SLS60_003626</name>
</gene>
<comment type="caution">
    <text evidence="3">The sequence shown here is derived from an EMBL/GenBank/DDBJ whole genome shotgun (WGS) entry which is preliminary data.</text>
</comment>
<evidence type="ECO:0000313" key="4">
    <source>
        <dbReference type="Proteomes" id="UP001521785"/>
    </source>
</evidence>
<accession>A0ABR3RQ08</accession>
<dbReference type="PANTHER" id="PTHR33112:SF10">
    <property type="entry name" value="TOL"/>
    <property type="match status" value="1"/>
</dbReference>
<feature type="region of interest" description="Disordered" evidence="1">
    <location>
        <begin position="577"/>
        <end position="598"/>
    </location>
</feature>
<dbReference type="InterPro" id="IPR010730">
    <property type="entry name" value="HET"/>
</dbReference>
<feature type="non-terminal residue" evidence="3">
    <location>
        <position position="1"/>
    </location>
</feature>
<dbReference type="EMBL" id="JAKJXO020000004">
    <property type="protein sequence ID" value="KAL1606224.1"/>
    <property type="molecule type" value="Genomic_DNA"/>
</dbReference>
<dbReference type="PANTHER" id="PTHR33112">
    <property type="entry name" value="DOMAIN PROTEIN, PUTATIVE-RELATED"/>
    <property type="match status" value="1"/>
</dbReference>
<proteinExistence type="predicted"/>
<evidence type="ECO:0000259" key="2">
    <source>
        <dbReference type="Pfam" id="PF06985"/>
    </source>
</evidence>
<evidence type="ECO:0000313" key="3">
    <source>
        <dbReference type="EMBL" id="KAL1606224.1"/>
    </source>
</evidence>
<organism evidence="3 4">
    <name type="scientific">Paraconiothyrium brasiliense</name>
    <dbReference type="NCBI Taxonomy" id="300254"/>
    <lineage>
        <taxon>Eukaryota</taxon>
        <taxon>Fungi</taxon>
        <taxon>Dikarya</taxon>
        <taxon>Ascomycota</taxon>
        <taxon>Pezizomycotina</taxon>
        <taxon>Dothideomycetes</taxon>
        <taxon>Pleosporomycetidae</taxon>
        <taxon>Pleosporales</taxon>
        <taxon>Massarineae</taxon>
        <taxon>Didymosphaeriaceae</taxon>
        <taxon>Paraconiothyrium</taxon>
    </lineage>
</organism>
<dbReference type="Pfam" id="PF06985">
    <property type="entry name" value="HET"/>
    <property type="match status" value="1"/>
</dbReference>
<dbReference type="Proteomes" id="UP001521785">
    <property type="component" value="Unassembled WGS sequence"/>
</dbReference>
<feature type="compositionally biased region" description="Basic and acidic residues" evidence="1">
    <location>
        <begin position="585"/>
        <end position="598"/>
    </location>
</feature>
<evidence type="ECO:0000256" key="1">
    <source>
        <dbReference type="SAM" id="MobiDB-lite"/>
    </source>
</evidence>
<keyword evidence="4" id="KW-1185">Reference proteome</keyword>
<protein>
    <recommendedName>
        <fullName evidence="2">Heterokaryon incompatibility domain-containing protein</fullName>
    </recommendedName>
</protein>
<name>A0ABR3RQ08_9PLEO</name>
<reference evidence="3 4" key="1">
    <citation type="submission" date="2024-02" db="EMBL/GenBank/DDBJ databases">
        <title>De novo assembly and annotation of 12 fungi associated with fruit tree decline syndrome in Ontario, Canada.</title>
        <authorList>
            <person name="Sulman M."/>
            <person name="Ellouze W."/>
            <person name="Ilyukhin E."/>
        </authorList>
    </citation>
    <scope>NUCLEOTIDE SEQUENCE [LARGE SCALE GENOMIC DNA]</scope>
    <source>
        <strain evidence="3 4">M42-189</strain>
    </source>
</reference>
<sequence length="740" mass="82984">VFDDMGPWTTPLLEFHVVADPGDSASTSGDAVGQYAIQKTNPKELASVIKPWLKICMEQHSQCSKTLSGDLIATSTPLPTRCLEVKEHDTAVRKIRIRLVETASRTGDYMTLSHRWPAPPKVLQGATTSANLADRILGEDALESSLPRHFIDACIMTLRLGYEYIWIDAVCIIQGTDDAAARDWAYEAARMASYYQNSKFTIAATYGDDTIGLFHVEHSRPLIRLPYRARSSSMATWPSFFYLIPRDRYSNTDYVDHVARSDLLTRGWVFQEWILSRRILSYTPTGFYFQCMEGLPQNDDGRIETLRQYGQGKKGENDAYVAHSTKGLGLPELEFKLLNLSSPEARSWFDIVELFSQRDLTRPEKDNLMGLVGIAQEYGRILAGQSGLETTVWVGGLWRTYIRQGLLWEHVAHSASLPRPFLDRGDAERITEIPSWSWASRRSAVRWSRDLGWKSDHYCYYCEITSVRDIRTRQPEVAITTTPVTVNGDNEGWESLPVIGDNPGPGQARLVDPIKTFPVLCIQAPIISILLEETFTDADEQQTAAVLSDHDELGRWRKVALSKSPECICGWVSLDKEGNQSQTEGSHETRGGGGLAERHRIEDRVANDNESIGAVAGQTNQVYSMPFLVAPSQQQVGPGQESGNDDTIEDQREEIGQQAKYPGREVQVFLVAARSSDSGGYVLGYMALHHPVYHVICLRQYPRGSTATPSGFERIGVGRLFGRDVEQLFKKTELQNFQLF</sequence>
<feature type="domain" description="Heterokaryon incompatibility" evidence="2">
    <location>
        <begin position="109"/>
        <end position="272"/>
    </location>
</feature>